<name>A0A9P4QLU8_9PLEO</name>
<keyword evidence="8" id="KW-1185">Reference proteome</keyword>
<evidence type="ECO:0000256" key="5">
    <source>
        <dbReference type="SAM" id="MobiDB-lite"/>
    </source>
</evidence>
<dbReference type="Gene3D" id="3.40.50.720">
    <property type="entry name" value="NAD(P)-binding Rossmann-like Domain"/>
    <property type="match status" value="1"/>
</dbReference>
<feature type="region of interest" description="Disordered" evidence="5">
    <location>
        <begin position="1"/>
        <end position="34"/>
    </location>
</feature>
<evidence type="ECO:0000256" key="3">
    <source>
        <dbReference type="ARBA" id="ARBA00023002"/>
    </source>
</evidence>
<dbReference type="SMART" id="SM00822">
    <property type="entry name" value="PKS_KR"/>
    <property type="match status" value="1"/>
</dbReference>
<dbReference type="PANTHER" id="PTHR43391:SF14">
    <property type="entry name" value="DEHYDROGENASE_REDUCTASE SDR FAMILY PROTEIN 7-LIKE"/>
    <property type="match status" value="1"/>
</dbReference>
<dbReference type="InterPro" id="IPR036291">
    <property type="entry name" value="NAD(P)-bd_dom_sf"/>
</dbReference>
<dbReference type="PRINTS" id="PR00081">
    <property type="entry name" value="GDHRDH"/>
</dbReference>
<comment type="caution">
    <text evidence="7">The sequence shown here is derived from an EMBL/GenBank/DDBJ whole genome shotgun (WGS) entry which is preliminary data.</text>
</comment>
<dbReference type="Proteomes" id="UP000799444">
    <property type="component" value="Unassembled WGS sequence"/>
</dbReference>
<accession>A0A9P4QLU8</accession>
<dbReference type="InterPro" id="IPR057326">
    <property type="entry name" value="KR_dom"/>
</dbReference>
<protein>
    <submittedName>
        <fullName evidence="7">Oxidoreductase-like protein</fullName>
    </submittedName>
</protein>
<dbReference type="AlphaFoldDB" id="A0A9P4QLU8"/>
<evidence type="ECO:0000256" key="1">
    <source>
        <dbReference type="ARBA" id="ARBA00006484"/>
    </source>
</evidence>
<dbReference type="SUPFAM" id="SSF51735">
    <property type="entry name" value="NAD(P)-binding Rossmann-fold domains"/>
    <property type="match status" value="1"/>
</dbReference>
<evidence type="ECO:0000256" key="4">
    <source>
        <dbReference type="RuleBase" id="RU000363"/>
    </source>
</evidence>
<dbReference type="PRINTS" id="PR00080">
    <property type="entry name" value="SDRFAMILY"/>
</dbReference>
<dbReference type="GO" id="GO:0016491">
    <property type="term" value="F:oxidoreductase activity"/>
    <property type="evidence" value="ECO:0007669"/>
    <property type="project" value="UniProtKB-KW"/>
</dbReference>
<sequence>MAAATQDLGQKYTNDGQNFTPTSHSDTYPSISPHLSTTLPTKSALITGASKGLGLSIALSLARSGTTTILLAARSPLSPLVPQILAAATSASRPAPTVLCLQMDVTSLASVEACRASVQQQLGEEFRLDVLVNNAGSLTAGTPLADSEPRSWWADYETSILGAYNVTRTFMPLLLSSRSSADRAVVINMTSIGAHFIVPGFSSYSVAKLAVCRLTEFLCVEYGAQGVTALCVHPGGVRTELALNMPEFMWEYLVDTEELCGDGVAWLAGEAGTERGEWLGGRYVSVKWDVDELMAKKEEVVRGDLLKVRLAVNMFTGQ</sequence>
<evidence type="ECO:0000313" key="8">
    <source>
        <dbReference type="Proteomes" id="UP000799444"/>
    </source>
</evidence>
<gene>
    <name evidence="7" type="ORF">EJ04DRAFT_582124</name>
</gene>
<keyword evidence="3" id="KW-0560">Oxidoreductase</keyword>
<dbReference type="PROSITE" id="PS00061">
    <property type="entry name" value="ADH_SHORT"/>
    <property type="match status" value="1"/>
</dbReference>
<evidence type="ECO:0000313" key="7">
    <source>
        <dbReference type="EMBL" id="KAF2727309.1"/>
    </source>
</evidence>
<dbReference type="Pfam" id="PF00106">
    <property type="entry name" value="adh_short"/>
    <property type="match status" value="1"/>
</dbReference>
<comment type="similarity">
    <text evidence="1 4">Belongs to the short-chain dehydrogenases/reductases (SDR) family.</text>
</comment>
<dbReference type="OrthoDB" id="1933717at2759"/>
<reference evidence="7" key="1">
    <citation type="journal article" date="2020" name="Stud. Mycol.">
        <title>101 Dothideomycetes genomes: a test case for predicting lifestyles and emergence of pathogens.</title>
        <authorList>
            <person name="Haridas S."/>
            <person name="Albert R."/>
            <person name="Binder M."/>
            <person name="Bloem J."/>
            <person name="Labutti K."/>
            <person name="Salamov A."/>
            <person name="Andreopoulos B."/>
            <person name="Baker S."/>
            <person name="Barry K."/>
            <person name="Bills G."/>
            <person name="Bluhm B."/>
            <person name="Cannon C."/>
            <person name="Castanera R."/>
            <person name="Culley D."/>
            <person name="Daum C."/>
            <person name="Ezra D."/>
            <person name="Gonzalez J."/>
            <person name="Henrissat B."/>
            <person name="Kuo A."/>
            <person name="Liang C."/>
            <person name="Lipzen A."/>
            <person name="Lutzoni F."/>
            <person name="Magnuson J."/>
            <person name="Mondo S."/>
            <person name="Nolan M."/>
            <person name="Ohm R."/>
            <person name="Pangilinan J."/>
            <person name="Park H.-J."/>
            <person name="Ramirez L."/>
            <person name="Alfaro M."/>
            <person name="Sun H."/>
            <person name="Tritt A."/>
            <person name="Yoshinaga Y."/>
            <person name="Zwiers L.-H."/>
            <person name="Turgeon B."/>
            <person name="Goodwin S."/>
            <person name="Spatafora J."/>
            <person name="Crous P."/>
            <person name="Grigoriev I."/>
        </authorList>
    </citation>
    <scope>NUCLEOTIDE SEQUENCE</scope>
    <source>
        <strain evidence="7">CBS 125425</strain>
    </source>
</reference>
<dbReference type="InterPro" id="IPR002347">
    <property type="entry name" value="SDR_fam"/>
</dbReference>
<organism evidence="7 8">
    <name type="scientific">Polyplosphaeria fusca</name>
    <dbReference type="NCBI Taxonomy" id="682080"/>
    <lineage>
        <taxon>Eukaryota</taxon>
        <taxon>Fungi</taxon>
        <taxon>Dikarya</taxon>
        <taxon>Ascomycota</taxon>
        <taxon>Pezizomycotina</taxon>
        <taxon>Dothideomycetes</taxon>
        <taxon>Pleosporomycetidae</taxon>
        <taxon>Pleosporales</taxon>
        <taxon>Tetraplosphaeriaceae</taxon>
        <taxon>Polyplosphaeria</taxon>
    </lineage>
</organism>
<proteinExistence type="inferred from homology"/>
<dbReference type="PANTHER" id="PTHR43391">
    <property type="entry name" value="RETINOL DEHYDROGENASE-RELATED"/>
    <property type="match status" value="1"/>
</dbReference>
<feature type="compositionally biased region" description="Polar residues" evidence="5">
    <location>
        <begin position="7"/>
        <end position="34"/>
    </location>
</feature>
<dbReference type="EMBL" id="ML996340">
    <property type="protein sequence ID" value="KAF2727309.1"/>
    <property type="molecule type" value="Genomic_DNA"/>
</dbReference>
<dbReference type="CDD" id="cd05233">
    <property type="entry name" value="SDR_c"/>
    <property type="match status" value="1"/>
</dbReference>
<keyword evidence="2" id="KW-0521">NADP</keyword>
<evidence type="ECO:0000256" key="2">
    <source>
        <dbReference type="ARBA" id="ARBA00022857"/>
    </source>
</evidence>
<dbReference type="InterPro" id="IPR020904">
    <property type="entry name" value="Sc_DH/Rdtase_CS"/>
</dbReference>
<feature type="domain" description="Ketoreductase" evidence="6">
    <location>
        <begin position="42"/>
        <end position="238"/>
    </location>
</feature>
<evidence type="ECO:0000259" key="6">
    <source>
        <dbReference type="SMART" id="SM00822"/>
    </source>
</evidence>